<reference evidence="2 3" key="1">
    <citation type="journal article" date="2008" name="PLoS Genet.">
        <title>Genomic islands in the pathogenic filamentous fungus Aspergillus fumigatus.</title>
        <authorList>
            <person name="Fedorova N.D."/>
            <person name="Khaldi N."/>
            <person name="Joardar V.S."/>
            <person name="Maiti R."/>
            <person name="Amedeo P."/>
            <person name="Anderson M.J."/>
            <person name="Crabtree J."/>
            <person name="Silva J.C."/>
            <person name="Badger J.H."/>
            <person name="Albarraq A."/>
            <person name="Angiuoli S."/>
            <person name="Bussey H."/>
            <person name="Bowyer P."/>
            <person name="Cotty P.J."/>
            <person name="Dyer P.S."/>
            <person name="Egan A."/>
            <person name="Galens K."/>
            <person name="Fraser-Liggett C.M."/>
            <person name="Haas B.J."/>
            <person name="Inman J.M."/>
            <person name="Kent R."/>
            <person name="Lemieux S."/>
            <person name="Malavazi I."/>
            <person name="Orvis J."/>
            <person name="Roemer T."/>
            <person name="Ronning C.M."/>
            <person name="Sundaram J.P."/>
            <person name="Sutton G."/>
            <person name="Turner G."/>
            <person name="Venter J.C."/>
            <person name="White O.R."/>
            <person name="Whitty B.R."/>
            <person name="Youngman P."/>
            <person name="Wolfe K.H."/>
            <person name="Goldman G.H."/>
            <person name="Wortman J.R."/>
            <person name="Jiang B."/>
            <person name="Denning D.W."/>
            <person name="Nierman W.C."/>
        </authorList>
    </citation>
    <scope>NUCLEOTIDE SEQUENCE [LARGE SCALE GENOMIC DNA]</scope>
    <source>
        <strain evidence="3">ATCC 1007 / CBS 513.65 / DSM 816 / NCTC 3887 / NRRL 1</strain>
    </source>
</reference>
<dbReference type="PANTHER" id="PTHR36839">
    <property type="entry name" value="METALLO-BETA-LACTAMASE FAMILY PROTEIN (AFU_ORTHOLOGUE AFUA_5G12770)"/>
    <property type="match status" value="1"/>
</dbReference>
<gene>
    <name evidence="2" type="ORF">ACLA_052290</name>
</gene>
<keyword evidence="3" id="KW-1185">Reference proteome</keyword>
<dbReference type="VEuPathDB" id="FungiDB:ACLA_052290"/>
<dbReference type="InterPro" id="IPR036866">
    <property type="entry name" value="RibonucZ/Hydroxyglut_hydro"/>
</dbReference>
<proteinExistence type="predicted"/>
<dbReference type="HOGENOM" id="CLU_047034_1_0_1"/>
<dbReference type="Proteomes" id="UP000006701">
    <property type="component" value="Unassembled WGS sequence"/>
</dbReference>
<protein>
    <submittedName>
        <fullName evidence="2">Metallo-beta-lactamase domain protein, putative</fullName>
    </submittedName>
</protein>
<evidence type="ECO:0000313" key="2">
    <source>
        <dbReference type="EMBL" id="EAW10756.1"/>
    </source>
</evidence>
<feature type="domain" description="Metallo-beta-lactamase" evidence="1">
    <location>
        <begin position="81"/>
        <end position="257"/>
    </location>
</feature>
<dbReference type="eggNOG" id="ENOG502S0TT">
    <property type="taxonomic scope" value="Eukaryota"/>
</dbReference>
<dbReference type="Pfam" id="PF00753">
    <property type="entry name" value="Lactamase_B"/>
    <property type="match status" value="1"/>
</dbReference>
<evidence type="ECO:0000313" key="3">
    <source>
        <dbReference type="Proteomes" id="UP000006701"/>
    </source>
</evidence>
<dbReference type="OrthoDB" id="17458at2759"/>
<dbReference type="InterPro" id="IPR001279">
    <property type="entry name" value="Metallo-B-lactamas"/>
</dbReference>
<dbReference type="EMBL" id="DS027054">
    <property type="protein sequence ID" value="EAW10756.1"/>
    <property type="molecule type" value="Genomic_DNA"/>
</dbReference>
<dbReference type="PANTHER" id="PTHR36839:SF1">
    <property type="entry name" value="METALLO-BETA-LACTAMASE FAMILY PROTEIN (AFU_ORTHOLOGUE AFUA_5G12770)"/>
    <property type="match status" value="1"/>
</dbReference>
<accession>A1CIQ1</accession>
<dbReference type="Gene3D" id="3.60.15.10">
    <property type="entry name" value="Ribonuclease Z/Hydroxyacylglutathione hydrolase-like"/>
    <property type="match status" value="1"/>
</dbReference>
<organism evidence="2 3">
    <name type="scientific">Aspergillus clavatus (strain ATCC 1007 / CBS 513.65 / DSM 816 / NCTC 3887 / NRRL 1 / QM 1276 / 107)</name>
    <dbReference type="NCBI Taxonomy" id="344612"/>
    <lineage>
        <taxon>Eukaryota</taxon>
        <taxon>Fungi</taxon>
        <taxon>Dikarya</taxon>
        <taxon>Ascomycota</taxon>
        <taxon>Pezizomycotina</taxon>
        <taxon>Eurotiomycetes</taxon>
        <taxon>Eurotiomycetidae</taxon>
        <taxon>Eurotiales</taxon>
        <taxon>Aspergillaceae</taxon>
        <taxon>Aspergillus</taxon>
        <taxon>Aspergillus subgen. Fumigati</taxon>
    </lineage>
</organism>
<dbReference type="OMA" id="ICADERQ"/>
<name>A1CIQ1_ASPCL</name>
<sequence length="306" mass="33899">MVDPLDLIICSTCGTQHDTTTAPSSCKICDDPRQYLPATGQSWTTLRTLQASKTYHTDILPDPAHPSALFTVHTSPKIGIGQRAFLCRTPHGNILWDCLTYLDAATVARINELGGLAAIVISHPHFFGANALWADTFACPVYIAAEDSAWVLRPSERHVFWRGRELVVPLSRPNEGADREGGRDLVAVKTGGHFPGSAVLWFRSLRKLLVADSIGVVPSGVYHKDRVPGTVSFTFMWSYPNMIPLPPDEVYNIWKAVKHTEFDDVHGAFVGWDTHGNSKKRVLESAKIYVRAMGYLDHAIHQEECP</sequence>
<dbReference type="RefSeq" id="XP_001272182.1">
    <property type="nucleotide sequence ID" value="XM_001272181.1"/>
</dbReference>
<dbReference type="AlphaFoldDB" id="A1CIQ1"/>
<dbReference type="KEGG" id="act:ACLA_052290"/>
<dbReference type="STRING" id="344612.A1CIQ1"/>
<dbReference type="SUPFAM" id="SSF56281">
    <property type="entry name" value="Metallo-hydrolase/oxidoreductase"/>
    <property type="match status" value="1"/>
</dbReference>
<dbReference type="SMART" id="SM00849">
    <property type="entry name" value="Lactamase_B"/>
    <property type="match status" value="1"/>
</dbReference>
<evidence type="ECO:0000259" key="1">
    <source>
        <dbReference type="SMART" id="SM00849"/>
    </source>
</evidence>
<dbReference type="GeneID" id="4703711"/>